<dbReference type="FunFam" id="1.10.510.10:FF:000153">
    <property type="entry name" value="Tribbles homolog 2"/>
    <property type="match status" value="1"/>
</dbReference>
<dbReference type="SUPFAM" id="SSF56112">
    <property type="entry name" value="Protein kinase-like (PK-like)"/>
    <property type="match status" value="1"/>
</dbReference>
<organism evidence="5 6">
    <name type="scientific">Apteryx owenii</name>
    <name type="common">Little spotted kiwi</name>
    <dbReference type="NCBI Taxonomy" id="8824"/>
    <lineage>
        <taxon>Eukaryota</taxon>
        <taxon>Metazoa</taxon>
        <taxon>Chordata</taxon>
        <taxon>Craniata</taxon>
        <taxon>Vertebrata</taxon>
        <taxon>Euteleostomi</taxon>
        <taxon>Archelosauria</taxon>
        <taxon>Archosauria</taxon>
        <taxon>Dinosauria</taxon>
        <taxon>Saurischia</taxon>
        <taxon>Theropoda</taxon>
        <taxon>Coelurosauria</taxon>
        <taxon>Aves</taxon>
        <taxon>Palaeognathae</taxon>
        <taxon>Apterygiformes</taxon>
        <taxon>Apterygidae</taxon>
        <taxon>Apteryx</taxon>
    </lineage>
</organism>
<feature type="compositionally biased region" description="Acidic residues" evidence="3">
    <location>
        <begin position="366"/>
        <end position="377"/>
    </location>
</feature>
<accession>A0A8B9S387</accession>
<feature type="compositionally biased region" description="Low complexity" evidence="3">
    <location>
        <begin position="1"/>
        <end position="34"/>
    </location>
</feature>
<dbReference type="SMART" id="SM00220">
    <property type="entry name" value="S_TKc"/>
    <property type="match status" value="1"/>
</dbReference>
<dbReference type="GO" id="GO:0032436">
    <property type="term" value="P:positive regulation of proteasomal ubiquitin-dependent protein catabolic process"/>
    <property type="evidence" value="ECO:0007669"/>
    <property type="project" value="TreeGrafter"/>
</dbReference>
<dbReference type="Pfam" id="PF00069">
    <property type="entry name" value="Pkinase"/>
    <property type="match status" value="1"/>
</dbReference>
<evidence type="ECO:0000256" key="2">
    <source>
        <dbReference type="ARBA" id="ARBA00038180"/>
    </source>
</evidence>
<feature type="region of interest" description="Disordered" evidence="3">
    <location>
        <begin position="356"/>
        <end position="377"/>
    </location>
</feature>
<dbReference type="Gene3D" id="3.30.200.20">
    <property type="entry name" value="Phosphorylase Kinase, domain 1"/>
    <property type="match status" value="1"/>
</dbReference>
<comment type="similarity">
    <text evidence="2">Belongs to the protein kinase superfamily. CAMK Ser/Thr protein kinase family. Tribbles subfamily.</text>
</comment>
<dbReference type="GO" id="GO:0005634">
    <property type="term" value="C:nucleus"/>
    <property type="evidence" value="ECO:0007669"/>
    <property type="project" value="TreeGrafter"/>
</dbReference>
<keyword evidence="6" id="KW-1185">Reference proteome</keyword>
<reference evidence="5" key="1">
    <citation type="submission" date="2025-08" db="UniProtKB">
        <authorList>
            <consortium name="Ensembl"/>
        </authorList>
    </citation>
    <scope>IDENTIFICATION</scope>
</reference>
<dbReference type="AlphaFoldDB" id="A0A8B9S387"/>
<dbReference type="Gene3D" id="1.10.510.10">
    <property type="entry name" value="Transferase(Phosphotransferase) domain 1"/>
    <property type="match status" value="1"/>
</dbReference>
<feature type="region of interest" description="Disordered" evidence="3">
    <location>
        <begin position="1"/>
        <end position="84"/>
    </location>
</feature>
<dbReference type="PROSITE" id="PS50011">
    <property type="entry name" value="PROTEIN_KINASE_DOM"/>
    <property type="match status" value="1"/>
</dbReference>
<evidence type="ECO:0000313" key="6">
    <source>
        <dbReference type="Proteomes" id="UP000694424"/>
    </source>
</evidence>
<dbReference type="InterPro" id="IPR024104">
    <property type="entry name" value="Tribbles/Ser_Thr_kinase_40"/>
</dbReference>
<evidence type="ECO:0000256" key="3">
    <source>
        <dbReference type="SAM" id="MobiDB-lite"/>
    </source>
</evidence>
<dbReference type="Ensembl" id="ENSAOWT00000003823.1">
    <property type="protein sequence ID" value="ENSAOWP00000003367.1"/>
    <property type="gene ID" value="ENSAOWG00000002363.1"/>
</dbReference>
<dbReference type="PANTHER" id="PTHR22961:SF14">
    <property type="entry name" value="TRIBBLES HOMOLOG 3"/>
    <property type="match status" value="1"/>
</dbReference>
<sequence length="377" mass="41146">MAGQRGRAAQRAAPSGAGLRAAPLAAPQASPALQKSPLATRRRAKGQELEDSPKPAPPKPKRPRLCPVPGLSPCRQPLARAPHAADRDARLLRLGPYVLLEPRDGGRSYRAVHRSTEAEYSCKVGACQEALAPYGRLPPHPNVARVAEVIQGNHSTYVFFRAGYGDVHGHVRQRKRLPEPEAARLFGQMAEAVAHCHEHGLVLRDLKLRKFVFADRERTRLVLETLEDARVLSGPDDSLRDKRGCPAYVGPEILSSGAAYSGKAADVWSLGVALYAVLAGRYPFQGAEPTLLFSKICHGVFSMPEGLSPRARCLLRCLLRRDPAERLTARGVLLHPWLSAPGEPGTRLAHHRRLDQVVPDAGGPQGEEEDREEELYG</sequence>
<protein>
    <submittedName>
        <fullName evidence="5">Tribbles pseudokinase 3</fullName>
    </submittedName>
</protein>
<dbReference type="PANTHER" id="PTHR22961">
    <property type="entry name" value="SER/THR PROTEIN KINASE-TRB"/>
    <property type="match status" value="1"/>
</dbReference>
<keyword evidence="1" id="KW-0649">Protein kinase inhibitor</keyword>
<dbReference type="GO" id="GO:0004672">
    <property type="term" value="F:protein kinase activity"/>
    <property type="evidence" value="ECO:0007669"/>
    <property type="project" value="InterPro"/>
</dbReference>
<dbReference type="Proteomes" id="UP000694424">
    <property type="component" value="Unplaced"/>
</dbReference>
<name>A0A8B9S387_APTOW</name>
<dbReference type="GO" id="GO:0031434">
    <property type="term" value="F:mitogen-activated protein kinase kinase binding"/>
    <property type="evidence" value="ECO:0007669"/>
    <property type="project" value="TreeGrafter"/>
</dbReference>
<evidence type="ECO:0000313" key="5">
    <source>
        <dbReference type="Ensembl" id="ENSAOWP00000003367.1"/>
    </source>
</evidence>
<feature type="domain" description="Protein kinase" evidence="4">
    <location>
        <begin position="9"/>
        <end position="338"/>
    </location>
</feature>
<dbReference type="GO" id="GO:0005524">
    <property type="term" value="F:ATP binding"/>
    <property type="evidence" value="ECO:0007669"/>
    <property type="project" value="InterPro"/>
</dbReference>
<evidence type="ECO:0000256" key="1">
    <source>
        <dbReference type="ARBA" id="ARBA00023013"/>
    </source>
</evidence>
<evidence type="ECO:0000259" key="4">
    <source>
        <dbReference type="PROSITE" id="PS50011"/>
    </source>
</evidence>
<proteinExistence type="inferred from homology"/>
<dbReference type="InterPro" id="IPR000719">
    <property type="entry name" value="Prot_kinase_dom"/>
</dbReference>
<reference evidence="5" key="2">
    <citation type="submission" date="2025-09" db="UniProtKB">
        <authorList>
            <consortium name="Ensembl"/>
        </authorList>
    </citation>
    <scope>IDENTIFICATION</scope>
</reference>
<dbReference type="GO" id="GO:0004860">
    <property type="term" value="F:protein kinase inhibitor activity"/>
    <property type="evidence" value="ECO:0007669"/>
    <property type="project" value="UniProtKB-KW"/>
</dbReference>
<dbReference type="InterPro" id="IPR011009">
    <property type="entry name" value="Kinase-like_dom_sf"/>
</dbReference>